<dbReference type="AlphaFoldDB" id="A0A832ZMK8"/>
<protein>
    <recommendedName>
        <fullName evidence="5">Energy-converting hydrogenase B, subunit G</fullName>
    </recommendedName>
</protein>
<evidence type="ECO:0000313" key="3">
    <source>
        <dbReference type="EMBL" id="HIP91671.1"/>
    </source>
</evidence>
<evidence type="ECO:0008006" key="5">
    <source>
        <dbReference type="Google" id="ProtNLM"/>
    </source>
</evidence>
<gene>
    <name evidence="2" type="ORF">EYH15_01345</name>
    <name evidence="3" type="ORF">EYH21_05180</name>
</gene>
<organism evidence="3 4">
    <name type="scientific">Methanothermococcus okinawensis</name>
    <dbReference type="NCBI Taxonomy" id="155863"/>
    <lineage>
        <taxon>Archaea</taxon>
        <taxon>Methanobacteriati</taxon>
        <taxon>Methanobacteriota</taxon>
        <taxon>Methanomada group</taxon>
        <taxon>Methanococci</taxon>
        <taxon>Methanococcales</taxon>
        <taxon>Methanococcaceae</taxon>
        <taxon>Methanothermococcus</taxon>
    </lineage>
</organism>
<dbReference type="Proteomes" id="UP000618343">
    <property type="component" value="Unassembled WGS sequence"/>
</dbReference>
<sequence>MDYDKFKREMEKEGRGDSVSVGAGLTGEFILYSFLVIGLFLLSRVFGKVLLATVGILAIGAGLHMIPMVFRFKRENSNHIVLQLFWISIFLGAISMIIFIAGSW</sequence>
<comment type="caution">
    <text evidence="3">The sequence shown here is derived from an EMBL/GenBank/DDBJ whole genome shotgun (WGS) entry which is preliminary data.</text>
</comment>
<dbReference type="EMBL" id="DQUO01000062">
    <property type="protein sequence ID" value="HIP91671.1"/>
    <property type="molecule type" value="Genomic_DNA"/>
</dbReference>
<accession>A0A832ZMK8</accession>
<keyword evidence="1" id="KW-0472">Membrane</keyword>
<dbReference type="Proteomes" id="UP000643554">
    <property type="component" value="Unassembled WGS sequence"/>
</dbReference>
<evidence type="ECO:0000313" key="2">
    <source>
        <dbReference type="EMBL" id="HIP84125.1"/>
    </source>
</evidence>
<reference evidence="3" key="1">
    <citation type="journal article" date="2020" name="ISME J.">
        <title>Gammaproteobacteria mediating utilization of methyl-, sulfur- and petroleum organic compounds in deep ocean hydrothermal plumes.</title>
        <authorList>
            <person name="Zhou Z."/>
            <person name="Liu Y."/>
            <person name="Pan J."/>
            <person name="Cron B.R."/>
            <person name="Toner B.M."/>
            <person name="Anantharaman K."/>
            <person name="Breier J.A."/>
            <person name="Dick G.J."/>
            <person name="Li M."/>
        </authorList>
    </citation>
    <scope>NUCLEOTIDE SEQUENCE</scope>
    <source>
        <strain evidence="2">SZUA-1453</strain>
        <strain evidence="3">SZUA-1471</strain>
    </source>
</reference>
<keyword evidence="1" id="KW-0812">Transmembrane</keyword>
<name>A0A832ZMK8_9EURY</name>
<feature type="transmembrane region" description="Helical" evidence="1">
    <location>
        <begin position="82"/>
        <end position="102"/>
    </location>
</feature>
<proteinExistence type="predicted"/>
<feature type="transmembrane region" description="Helical" evidence="1">
    <location>
        <begin position="49"/>
        <end position="70"/>
    </location>
</feature>
<evidence type="ECO:0000256" key="1">
    <source>
        <dbReference type="SAM" id="Phobius"/>
    </source>
</evidence>
<keyword evidence="1" id="KW-1133">Transmembrane helix</keyword>
<feature type="transmembrane region" description="Helical" evidence="1">
    <location>
        <begin position="21"/>
        <end position="43"/>
    </location>
</feature>
<dbReference type="EMBL" id="DQUI01000025">
    <property type="protein sequence ID" value="HIP84125.1"/>
    <property type="molecule type" value="Genomic_DNA"/>
</dbReference>
<evidence type="ECO:0000313" key="4">
    <source>
        <dbReference type="Proteomes" id="UP000618343"/>
    </source>
</evidence>